<dbReference type="GO" id="GO:0009927">
    <property type="term" value="F:histidine phosphotransfer kinase activity"/>
    <property type="evidence" value="ECO:0007669"/>
    <property type="project" value="TreeGrafter"/>
</dbReference>
<dbReference type="SMART" id="SM00091">
    <property type="entry name" value="PAS"/>
    <property type="match status" value="3"/>
</dbReference>
<evidence type="ECO:0000256" key="3">
    <source>
        <dbReference type="ARBA" id="ARBA00022553"/>
    </source>
</evidence>
<dbReference type="SMART" id="SM00388">
    <property type="entry name" value="HisKA"/>
    <property type="match status" value="1"/>
</dbReference>
<dbReference type="EMBL" id="CP002353">
    <property type="protein sequence ID" value="ADV60915.1"/>
    <property type="molecule type" value="Genomic_DNA"/>
</dbReference>
<organism evidence="13 14">
    <name type="scientific">Isosphaera pallida (strain ATCC 43644 / DSM 9630 / IS1B)</name>
    <dbReference type="NCBI Taxonomy" id="575540"/>
    <lineage>
        <taxon>Bacteria</taxon>
        <taxon>Pseudomonadati</taxon>
        <taxon>Planctomycetota</taxon>
        <taxon>Planctomycetia</taxon>
        <taxon>Isosphaerales</taxon>
        <taxon>Isosphaeraceae</taxon>
        <taxon>Isosphaera</taxon>
    </lineage>
</organism>
<keyword evidence="8" id="KW-0472">Membrane</keyword>
<dbReference type="SUPFAM" id="SSF55785">
    <property type="entry name" value="PYP-like sensor domain (PAS domain)"/>
    <property type="match status" value="3"/>
</dbReference>
<dbReference type="PANTHER" id="PTHR43047:SF72">
    <property type="entry name" value="OSMOSENSING HISTIDINE PROTEIN KINASE SLN1"/>
    <property type="match status" value="1"/>
</dbReference>
<dbReference type="FunCoup" id="E8QX82">
    <property type="interactions" value="125"/>
</dbReference>
<dbReference type="eggNOG" id="COG5002">
    <property type="taxonomic scope" value="Bacteria"/>
</dbReference>
<dbReference type="PROSITE" id="PS50109">
    <property type="entry name" value="HIS_KIN"/>
    <property type="match status" value="1"/>
</dbReference>
<dbReference type="EC" id="2.7.13.3" evidence="2"/>
<evidence type="ECO:0000259" key="11">
    <source>
        <dbReference type="PROSITE" id="PS50112"/>
    </source>
</evidence>
<dbReference type="Gene3D" id="3.40.50.2300">
    <property type="match status" value="1"/>
</dbReference>
<evidence type="ECO:0000256" key="8">
    <source>
        <dbReference type="SAM" id="Phobius"/>
    </source>
</evidence>
<dbReference type="SMART" id="SM00448">
    <property type="entry name" value="REC"/>
    <property type="match status" value="1"/>
</dbReference>
<reference key="1">
    <citation type="submission" date="2010-11" db="EMBL/GenBank/DDBJ databases">
        <title>The complete sequence of chromosome of Isophaera pallida ATCC 43644.</title>
        <authorList>
            <consortium name="US DOE Joint Genome Institute (JGI-PGF)"/>
            <person name="Lucas S."/>
            <person name="Copeland A."/>
            <person name="Lapidus A."/>
            <person name="Bruce D."/>
            <person name="Goodwin L."/>
            <person name="Pitluck S."/>
            <person name="Kyrpides N."/>
            <person name="Mavromatis K."/>
            <person name="Pagani I."/>
            <person name="Ivanova N."/>
            <person name="Saunders E."/>
            <person name="Brettin T."/>
            <person name="Detter J.C."/>
            <person name="Han C."/>
            <person name="Tapia R."/>
            <person name="Land M."/>
            <person name="Hauser L."/>
            <person name="Markowitz V."/>
            <person name="Cheng J.-F."/>
            <person name="Hugenholtz P."/>
            <person name="Woyke T."/>
            <person name="Wu D."/>
            <person name="Eisen J.A."/>
        </authorList>
    </citation>
    <scope>NUCLEOTIDE SEQUENCE</scope>
    <source>
        <strain>ATCC 43644</strain>
    </source>
</reference>
<keyword evidence="14" id="KW-1185">Reference proteome</keyword>
<dbReference type="Proteomes" id="UP000008631">
    <property type="component" value="Chromosome"/>
</dbReference>
<dbReference type="InterPro" id="IPR003661">
    <property type="entry name" value="HisK_dim/P_dom"/>
</dbReference>
<dbReference type="KEGG" id="ipa:Isop_0320"/>
<feature type="domain" description="PAS" evidence="11">
    <location>
        <begin position="299"/>
        <end position="346"/>
    </location>
</feature>
<evidence type="ECO:0000256" key="4">
    <source>
        <dbReference type="ARBA" id="ARBA00022679"/>
    </source>
</evidence>
<accession>E8QX82</accession>
<feature type="domain" description="PAS" evidence="11">
    <location>
        <begin position="407"/>
        <end position="477"/>
    </location>
</feature>
<keyword evidence="8" id="KW-0812">Transmembrane</keyword>
<feature type="region of interest" description="Disordered" evidence="7">
    <location>
        <begin position="840"/>
        <end position="859"/>
    </location>
</feature>
<dbReference type="eggNOG" id="COG0745">
    <property type="taxonomic scope" value="Bacteria"/>
</dbReference>
<dbReference type="Pfam" id="PF08448">
    <property type="entry name" value="PAS_4"/>
    <property type="match status" value="1"/>
</dbReference>
<feature type="modified residue" description="4-aspartylphosphate" evidence="6">
    <location>
        <position position="910"/>
    </location>
</feature>
<dbReference type="InterPro" id="IPR035965">
    <property type="entry name" value="PAS-like_dom_sf"/>
</dbReference>
<dbReference type="GO" id="GO:0000155">
    <property type="term" value="F:phosphorelay sensor kinase activity"/>
    <property type="evidence" value="ECO:0007669"/>
    <property type="project" value="InterPro"/>
</dbReference>
<dbReference type="InterPro" id="IPR000014">
    <property type="entry name" value="PAS"/>
</dbReference>
<dbReference type="PRINTS" id="PR00344">
    <property type="entry name" value="BCTRLSENSOR"/>
</dbReference>
<dbReference type="SMART" id="SM00387">
    <property type="entry name" value="HATPase_c"/>
    <property type="match status" value="1"/>
</dbReference>
<evidence type="ECO:0000259" key="9">
    <source>
        <dbReference type="PROSITE" id="PS50109"/>
    </source>
</evidence>
<dbReference type="InterPro" id="IPR036890">
    <property type="entry name" value="HATPase_C_sf"/>
</dbReference>
<dbReference type="CDD" id="cd16922">
    <property type="entry name" value="HATPase_EvgS-ArcB-TorS-like"/>
    <property type="match status" value="1"/>
</dbReference>
<feature type="transmembrane region" description="Helical" evidence="8">
    <location>
        <begin position="53"/>
        <end position="70"/>
    </location>
</feature>
<dbReference type="InterPro" id="IPR036097">
    <property type="entry name" value="HisK_dim/P_sf"/>
</dbReference>
<dbReference type="PANTHER" id="PTHR43047">
    <property type="entry name" value="TWO-COMPONENT HISTIDINE PROTEIN KINASE"/>
    <property type="match status" value="1"/>
</dbReference>
<evidence type="ECO:0000256" key="5">
    <source>
        <dbReference type="ARBA" id="ARBA00022777"/>
    </source>
</evidence>
<evidence type="ECO:0000256" key="1">
    <source>
        <dbReference type="ARBA" id="ARBA00000085"/>
    </source>
</evidence>
<dbReference type="PROSITE" id="PS50110">
    <property type="entry name" value="RESPONSE_REGULATORY"/>
    <property type="match status" value="1"/>
</dbReference>
<dbReference type="InterPro" id="IPR011006">
    <property type="entry name" value="CheY-like_superfamily"/>
</dbReference>
<keyword evidence="3 6" id="KW-0597">Phosphoprotein</keyword>
<dbReference type="InterPro" id="IPR000700">
    <property type="entry name" value="PAS-assoc_C"/>
</dbReference>
<keyword evidence="4" id="KW-0808">Transferase</keyword>
<dbReference type="SUPFAM" id="SSF52172">
    <property type="entry name" value="CheY-like"/>
    <property type="match status" value="1"/>
</dbReference>
<dbReference type="Gene3D" id="1.10.287.130">
    <property type="match status" value="1"/>
</dbReference>
<dbReference type="PROSITE" id="PS50112">
    <property type="entry name" value="PAS"/>
    <property type="match status" value="2"/>
</dbReference>
<dbReference type="NCBIfam" id="TIGR00229">
    <property type="entry name" value="sensory_box"/>
    <property type="match status" value="1"/>
</dbReference>
<dbReference type="InterPro" id="IPR003594">
    <property type="entry name" value="HATPase_dom"/>
</dbReference>
<name>E8QX82_ISOPI</name>
<dbReference type="PROSITE" id="PS50113">
    <property type="entry name" value="PAC"/>
    <property type="match status" value="1"/>
</dbReference>
<dbReference type="CDD" id="cd17546">
    <property type="entry name" value="REC_hyHK_CKI1_RcsC-like"/>
    <property type="match status" value="1"/>
</dbReference>
<keyword evidence="8" id="KW-1133">Transmembrane helix</keyword>
<evidence type="ECO:0000313" key="13">
    <source>
        <dbReference type="EMBL" id="ADV60915.1"/>
    </source>
</evidence>
<evidence type="ECO:0000313" key="14">
    <source>
        <dbReference type="Proteomes" id="UP000008631"/>
    </source>
</evidence>
<dbReference type="RefSeq" id="WP_013563204.1">
    <property type="nucleotide sequence ID" value="NC_014962.1"/>
</dbReference>
<dbReference type="HOGENOM" id="CLU_000445_114_15_0"/>
<feature type="domain" description="Response regulatory" evidence="10">
    <location>
        <begin position="859"/>
        <end position="975"/>
    </location>
</feature>
<protein>
    <recommendedName>
        <fullName evidence="2">histidine kinase</fullName>
        <ecNumber evidence="2">2.7.13.3</ecNumber>
    </recommendedName>
</protein>
<dbReference type="Gene3D" id="3.30.565.10">
    <property type="entry name" value="Histidine kinase-like ATPase, C-terminal domain"/>
    <property type="match status" value="1"/>
</dbReference>
<dbReference type="Pfam" id="PF00072">
    <property type="entry name" value="Response_reg"/>
    <property type="match status" value="1"/>
</dbReference>
<dbReference type="InParanoid" id="E8QX82"/>
<dbReference type="InterPro" id="IPR013655">
    <property type="entry name" value="PAS_fold_3"/>
</dbReference>
<feature type="compositionally biased region" description="Polar residues" evidence="7">
    <location>
        <begin position="1002"/>
        <end position="1021"/>
    </location>
</feature>
<feature type="region of interest" description="Disordered" evidence="7">
    <location>
        <begin position="982"/>
        <end position="1021"/>
    </location>
</feature>
<reference evidence="13 14" key="2">
    <citation type="journal article" date="2011" name="Stand. Genomic Sci.">
        <title>Complete genome sequence of Isosphaera pallida type strain (IS1B).</title>
        <authorList>
            <consortium name="US DOE Joint Genome Institute (JGI-PGF)"/>
            <person name="Goker M."/>
            <person name="Cleland D."/>
            <person name="Saunders E."/>
            <person name="Lapidus A."/>
            <person name="Nolan M."/>
            <person name="Lucas S."/>
            <person name="Hammon N."/>
            <person name="Deshpande S."/>
            <person name="Cheng J.F."/>
            <person name="Tapia R."/>
            <person name="Han C."/>
            <person name="Goodwin L."/>
            <person name="Pitluck S."/>
            <person name="Liolios K."/>
            <person name="Pagani I."/>
            <person name="Ivanova N."/>
            <person name="Mavromatis K."/>
            <person name="Pati A."/>
            <person name="Chen A."/>
            <person name="Palaniappan K."/>
            <person name="Land M."/>
            <person name="Hauser L."/>
            <person name="Chang Y.J."/>
            <person name="Jeffries C.D."/>
            <person name="Detter J.C."/>
            <person name="Beck B."/>
            <person name="Woyke T."/>
            <person name="Bristow J."/>
            <person name="Eisen J.A."/>
            <person name="Markowitz V."/>
            <person name="Hugenholtz P."/>
            <person name="Kyrpides N.C."/>
            <person name="Klenk H.P."/>
        </authorList>
    </citation>
    <scope>NUCLEOTIDE SEQUENCE [LARGE SCALE GENOMIC DNA]</scope>
    <source>
        <strain evidence="14">ATCC 43644 / DSM 9630 / IS1B</strain>
    </source>
</reference>
<evidence type="ECO:0000256" key="7">
    <source>
        <dbReference type="SAM" id="MobiDB-lite"/>
    </source>
</evidence>
<dbReference type="Pfam" id="PF00512">
    <property type="entry name" value="HisKA"/>
    <property type="match status" value="1"/>
</dbReference>
<dbReference type="SUPFAM" id="SSF55874">
    <property type="entry name" value="ATPase domain of HSP90 chaperone/DNA topoisomerase II/histidine kinase"/>
    <property type="match status" value="1"/>
</dbReference>
<dbReference type="InterPro" id="IPR005467">
    <property type="entry name" value="His_kinase_dom"/>
</dbReference>
<feature type="region of interest" description="Disordered" evidence="7">
    <location>
        <begin position="781"/>
        <end position="829"/>
    </location>
</feature>
<dbReference type="CDD" id="cd00082">
    <property type="entry name" value="HisKA"/>
    <property type="match status" value="1"/>
</dbReference>
<evidence type="ECO:0000256" key="2">
    <source>
        <dbReference type="ARBA" id="ARBA00012438"/>
    </source>
</evidence>
<sequence length="1021" mass="112263">MSRILLSLSMLGMLAGAALVSWLLIPIVGWTNASLVWLPAIVATTWRHGATGGIIATALSTLIVACLPILHMDANESPSESPLQELNLPLFASVGLATAIFARPGGAIGKLARSWRRRSSTSVTTRPATRIRDWNPLYTTDHGEIDRNARIDLVFSVTTDPIAYVDDSGALVTANAEFLVLTTPGERSAPPIGRPWRSWFRGDDLAAIDQAIRQARQWGRAIAAVRLARSDGSEREIDLVVIADHDPNDRFGAGLFLVLKDHTELRDTQSKLERRDHLLRTVGDHLPETALFQVESSPQGQFRLTHLTQGVETILGLNPDQCLNDYQCLLEKIHPEDRAGFLQALRSSALTLNDVRCELRVYDSQSALHWVWVHITARRSADGTTLWDGFLFDLTSRKIAEQELRAANQRLESFLDHAPYLAWITDEHERLLYLNHPYRQILGLRDDSPAGRTLAEVFGEEKAKACRAANRHLLETNQPFESINTITTADGEERVYLSHKFPLPPEASGNGPRLVAGTSLDITQRQRLEQELQRARAEAIEASRVKSQFLANLSHEIRTPIASVIGLIDLLSTSELSEAEREETTSLLRLAAEHLSSMVNDVLDLSKIEAGRMTLEWSPTDPCQVIRAALNLLAIQARARGIELVMEPLDQSEPSPPSICTDPTRLRQILVNLISNAIKFSERGGRVTVRYGPRIEEDSRWLVIDVVDQGIGIAPDQIERLFTPYTQADETSQRRHGGTGLGLAISRRLAEQLGGELHVRSQVGVGSTFTLTLPCPKEASAFEPSISPSENSKNSDFDSAWNPDDSMVPSLSRPPASLVNGNGSFPIRPAADIAHSTNRITASTTQHSDPSPSDPPSARVLIVEDNPSIRRILIHYLKRARPPLEITAVEDGIKAIEAAQQTLYDLILMDLHMPHLDGVSAMRNLRSQGYSGAIVALTADSLTAQRETCIGLGFDDYLTKPISPDRLNQAIRQRLAACRTRSAGNASGQAEPAATKLVETGSRATNFDRSVNQPRAGFNSG</sequence>
<dbReference type="InterPro" id="IPR004358">
    <property type="entry name" value="Sig_transdc_His_kin-like_C"/>
</dbReference>
<evidence type="ECO:0000259" key="12">
    <source>
        <dbReference type="PROSITE" id="PS50113"/>
    </source>
</evidence>
<dbReference type="FunFam" id="3.30.565.10:FF:000010">
    <property type="entry name" value="Sensor histidine kinase RcsC"/>
    <property type="match status" value="1"/>
</dbReference>
<dbReference type="Pfam" id="PF02518">
    <property type="entry name" value="HATPase_c"/>
    <property type="match status" value="1"/>
</dbReference>
<comment type="catalytic activity">
    <reaction evidence="1">
        <text>ATP + protein L-histidine = ADP + protein N-phospho-L-histidine.</text>
        <dbReference type="EC" id="2.7.13.3"/>
    </reaction>
</comment>
<dbReference type="GO" id="GO:0005886">
    <property type="term" value="C:plasma membrane"/>
    <property type="evidence" value="ECO:0007669"/>
    <property type="project" value="TreeGrafter"/>
</dbReference>
<dbReference type="InterPro" id="IPR013656">
    <property type="entry name" value="PAS_4"/>
</dbReference>
<evidence type="ECO:0000256" key="6">
    <source>
        <dbReference type="PROSITE-ProRule" id="PRU00169"/>
    </source>
</evidence>
<proteinExistence type="predicted"/>
<dbReference type="Gene3D" id="3.30.450.20">
    <property type="entry name" value="PAS domain"/>
    <property type="match status" value="3"/>
</dbReference>
<feature type="domain" description="PAC" evidence="12">
    <location>
        <begin position="355"/>
        <end position="406"/>
    </location>
</feature>
<dbReference type="InterPro" id="IPR001789">
    <property type="entry name" value="Sig_transdc_resp-reg_receiver"/>
</dbReference>
<dbReference type="SUPFAM" id="SSF47384">
    <property type="entry name" value="Homodimeric domain of signal transducing histidine kinase"/>
    <property type="match status" value="1"/>
</dbReference>
<dbReference type="AlphaFoldDB" id="E8QX82"/>
<feature type="domain" description="Histidine kinase" evidence="9">
    <location>
        <begin position="552"/>
        <end position="777"/>
    </location>
</feature>
<gene>
    <name evidence="13" type="ordered locus">Isop_0320</name>
</gene>
<dbReference type="CDD" id="cd00130">
    <property type="entry name" value="PAS"/>
    <property type="match status" value="3"/>
</dbReference>
<evidence type="ECO:0000259" key="10">
    <source>
        <dbReference type="PROSITE" id="PS50110"/>
    </source>
</evidence>
<keyword evidence="5 13" id="KW-0418">Kinase</keyword>
<dbReference type="Pfam" id="PF08447">
    <property type="entry name" value="PAS_3"/>
    <property type="match status" value="1"/>
</dbReference>
<dbReference type="STRING" id="575540.Isop_0320"/>